<protein>
    <submittedName>
        <fullName evidence="1">Uncharacterized protein</fullName>
    </submittedName>
</protein>
<evidence type="ECO:0000313" key="1">
    <source>
        <dbReference type="EnsemblPlants" id="MELO3C032175.2.1"/>
    </source>
</evidence>
<dbReference type="EnsemblPlants" id="MELO3C032175.2.1">
    <property type="protein sequence ID" value="MELO3C032175.2.1"/>
    <property type="gene ID" value="MELO3C032175.2"/>
</dbReference>
<sequence>MVFRVLSEVSITLFLVAYNGRIVPKKSNTFRVKCGTWNSCEVKGFEGQIGMEISSIQSRSERTRRASTRESLTQMDEFSSEKSWPLETSYKLFIICES</sequence>
<accession>A0A9I9ED71</accession>
<organism evidence="1">
    <name type="scientific">Cucumis melo</name>
    <name type="common">Muskmelon</name>
    <dbReference type="NCBI Taxonomy" id="3656"/>
    <lineage>
        <taxon>Eukaryota</taxon>
        <taxon>Viridiplantae</taxon>
        <taxon>Streptophyta</taxon>
        <taxon>Embryophyta</taxon>
        <taxon>Tracheophyta</taxon>
        <taxon>Spermatophyta</taxon>
        <taxon>Magnoliopsida</taxon>
        <taxon>eudicotyledons</taxon>
        <taxon>Gunneridae</taxon>
        <taxon>Pentapetalae</taxon>
        <taxon>rosids</taxon>
        <taxon>fabids</taxon>
        <taxon>Cucurbitales</taxon>
        <taxon>Cucurbitaceae</taxon>
        <taxon>Benincaseae</taxon>
        <taxon>Cucumis</taxon>
    </lineage>
</organism>
<name>A0A9I9ED71_CUCME</name>
<dbReference type="AlphaFoldDB" id="A0A9I9ED71"/>
<dbReference type="Gramene" id="MELO3C032175.2.1">
    <property type="protein sequence ID" value="MELO3C032175.2.1"/>
    <property type="gene ID" value="MELO3C032175.2"/>
</dbReference>
<reference evidence="1" key="1">
    <citation type="submission" date="2023-03" db="UniProtKB">
        <authorList>
            <consortium name="EnsemblPlants"/>
        </authorList>
    </citation>
    <scope>IDENTIFICATION</scope>
</reference>
<proteinExistence type="predicted"/>